<sequence>MPFGVWYFMPLDAGIGGTWQLFFSYLQTREGADLQRVVCNARVQLLLSGTKQIRSSKVCMEPQEVGSKPQTKPPHRQEPQTDENHGEEQRQAQATRGRCKRGPILPQPARAGLKKPQGPTLKAHRQPKKTNPAFGLTPPSSPADPRNRGREPAASCPDLVCTAAFPSSCTKPSGAVTSSRLCPSLRPQQSLCRSQYCCAFCSRVTNTVICMNPSRGGKSHNEKLGEGSATKSYTGVFRWGGHVAYGRDVPKISSLTPHDGFYLDAYFNMGLSNPLHRTT</sequence>
<feature type="compositionally biased region" description="Basic and acidic residues" evidence="1">
    <location>
        <begin position="75"/>
        <end position="90"/>
    </location>
</feature>
<dbReference type="EMBL" id="KB742539">
    <property type="protein sequence ID" value="EOB07308.1"/>
    <property type="molecule type" value="Genomic_DNA"/>
</dbReference>
<evidence type="ECO:0000313" key="3">
    <source>
        <dbReference type="Proteomes" id="UP000296049"/>
    </source>
</evidence>
<evidence type="ECO:0000313" key="2">
    <source>
        <dbReference type="EMBL" id="EOB07308.1"/>
    </source>
</evidence>
<name>R0M3S9_ANAPL</name>
<protein>
    <submittedName>
        <fullName evidence="2">Uncharacterized protein</fullName>
    </submittedName>
</protein>
<evidence type="ECO:0000256" key="1">
    <source>
        <dbReference type="SAM" id="MobiDB-lite"/>
    </source>
</evidence>
<accession>R0M3S9</accession>
<reference evidence="3" key="1">
    <citation type="journal article" date="2013" name="Nat. Genet.">
        <title>The duck genome and transcriptome provide insight into an avian influenza virus reservoir species.</title>
        <authorList>
            <person name="Huang Y."/>
            <person name="Li Y."/>
            <person name="Burt D.W."/>
            <person name="Chen H."/>
            <person name="Zhang Y."/>
            <person name="Qian W."/>
            <person name="Kim H."/>
            <person name="Gan S."/>
            <person name="Zhao Y."/>
            <person name="Li J."/>
            <person name="Yi K."/>
            <person name="Feng H."/>
            <person name="Zhu P."/>
            <person name="Li B."/>
            <person name="Liu Q."/>
            <person name="Fairley S."/>
            <person name="Magor K.E."/>
            <person name="Du Z."/>
            <person name="Hu X."/>
            <person name="Goodman L."/>
            <person name="Tafer H."/>
            <person name="Vignal A."/>
            <person name="Lee T."/>
            <person name="Kim K.W."/>
            <person name="Sheng Z."/>
            <person name="An Y."/>
            <person name="Searle S."/>
            <person name="Herrero J."/>
            <person name="Groenen M.A."/>
            <person name="Crooijmans R.P."/>
            <person name="Faraut T."/>
            <person name="Cai Q."/>
            <person name="Webster R.G."/>
            <person name="Aldridge J.R."/>
            <person name="Warren W.C."/>
            <person name="Bartschat S."/>
            <person name="Kehr S."/>
            <person name="Marz M."/>
            <person name="Stadler P.F."/>
            <person name="Smith J."/>
            <person name="Kraus R.H."/>
            <person name="Zhao Y."/>
            <person name="Ren L."/>
            <person name="Fei J."/>
            <person name="Morisson M."/>
            <person name="Kaiser P."/>
            <person name="Griffin D.K."/>
            <person name="Rao M."/>
            <person name="Pitel F."/>
            <person name="Wang J."/>
            <person name="Li N."/>
        </authorList>
    </citation>
    <scope>NUCLEOTIDE SEQUENCE [LARGE SCALE GENOMIC DNA]</scope>
</reference>
<keyword evidence="3" id="KW-1185">Reference proteome</keyword>
<dbReference type="Proteomes" id="UP000296049">
    <property type="component" value="Unassembled WGS sequence"/>
</dbReference>
<proteinExistence type="predicted"/>
<dbReference type="AlphaFoldDB" id="R0M3S9"/>
<feature type="region of interest" description="Disordered" evidence="1">
    <location>
        <begin position="57"/>
        <end position="153"/>
    </location>
</feature>
<organism evidence="2 3">
    <name type="scientific">Anas platyrhynchos</name>
    <name type="common">Mallard</name>
    <name type="synonym">Anas boschas</name>
    <dbReference type="NCBI Taxonomy" id="8839"/>
    <lineage>
        <taxon>Eukaryota</taxon>
        <taxon>Metazoa</taxon>
        <taxon>Chordata</taxon>
        <taxon>Craniata</taxon>
        <taxon>Vertebrata</taxon>
        <taxon>Euteleostomi</taxon>
        <taxon>Archelosauria</taxon>
        <taxon>Archosauria</taxon>
        <taxon>Dinosauria</taxon>
        <taxon>Saurischia</taxon>
        <taxon>Theropoda</taxon>
        <taxon>Coelurosauria</taxon>
        <taxon>Aves</taxon>
        <taxon>Neognathae</taxon>
        <taxon>Galloanserae</taxon>
        <taxon>Anseriformes</taxon>
        <taxon>Anatidae</taxon>
        <taxon>Anatinae</taxon>
        <taxon>Anas</taxon>
    </lineage>
</organism>
<gene>
    <name evidence="2" type="ORF">Anapl_07653</name>
</gene>